<name>A0ABQ7G1X5_DUNSA</name>
<evidence type="ECO:0000313" key="6">
    <source>
        <dbReference type="Proteomes" id="UP000815325"/>
    </source>
</evidence>
<dbReference type="PRINTS" id="PR00320">
    <property type="entry name" value="GPROTEINBRPT"/>
</dbReference>
<evidence type="ECO:0000256" key="1">
    <source>
        <dbReference type="ARBA" id="ARBA00022574"/>
    </source>
</evidence>
<feature type="repeat" description="WD" evidence="3">
    <location>
        <begin position="368"/>
        <end position="409"/>
    </location>
</feature>
<keyword evidence="2" id="KW-0677">Repeat</keyword>
<dbReference type="Gene3D" id="2.130.10.10">
    <property type="entry name" value="YVTN repeat-like/Quinoprotein amine dehydrogenase"/>
    <property type="match status" value="3"/>
</dbReference>
<dbReference type="Proteomes" id="UP000815325">
    <property type="component" value="Unassembled WGS sequence"/>
</dbReference>
<evidence type="ECO:0000256" key="3">
    <source>
        <dbReference type="PROSITE-ProRule" id="PRU00221"/>
    </source>
</evidence>
<dbReference type="Pfam" id="PF00400">
    <property type="entry name" value="WD40"/>
    <property type="match status" value="7"/>
</dbReference>
<feature type="repeat" description="WD" evidence="3">
    <location>
        <begin position="410"/>
        <end position="451"/>
    </location>
</feature>
<organism evidence="5 6">
    <name type="scientific">Dunaliella salina</name>
    <name type="common">Green alga</name>
    <name type="synonym">Protococcus salinus</name>
    <dbReference type="NCBI Taxonomy" id="3046"/>
    <lineage>
        <taxon>Eukaryota</taxon>
        <taxon>Viridiplantae</taxon>
        <taxon>Chlorophyta</taxon>
        <taxon>core chlorophytes</taxon>
        <taxon>Chlorophyceae</taxon>
        <taxon>CS clade</taxon>
        <taxon>Chlamydomonadales</taxon>
        <taxon>Dunaliellaceae</taxon>
        <taxon>Dunaliella</taxon>
    </lineage>
</organism>
<dbReference type="PANTHER" id="PTHR22847">
    <property type="entry name" value="WD40 REPEAT PROTEIN"/>
    <property type="match status" value="1"/>
</dbReference>
<dbReference type="PROSITE" id="PS00678">
    <property type="entry name" value="WD_REPEATS_1"/>
    <property type="match status" value="3"/>
</dbReference>
<dbReference type="PANTHER" id="PTHR22847:SF637">
    <property type="entry name" value="WD REPEAT DOMAIN 5B"/>
    <property type="match status" value="1"/>
</dbReference>
<dbReference type="PROSITE" id="PS50330">
    <property type="entry name" value="UIM"/>
    <property type="match status" value="1"/>
</dbReference>
<feature type="region of interest" description="Disordered" evidence="4">
    <location>
        <begin position="176"/>
        <end position="224"/>
    </location>
</feature>
<gene>
    <name evidence="5" type="ORF">DUNSADRAFT_17379</name>
</gene>
<dbReference type="PROSITE" id="PS50294">
    <property type="entry name" value="WD_REPEATS_REGION"/>
    <property type="match status" value="5"/>
</dbReference>
<dbReference type="InterPro" id="IPR001680">
    <property type="entry name" value="WD40_rpt"/>
</dbReference>
<dbReference type="SMART" id="SM00320">
    <property type="entry name" value="WD40"/>
    <property type="match status" value="7"/>
</dbReference>
<dbReference type="InterPro" id="IPR015943">
    <property type="entry name" value="WD40/YVTN_repeat-like_dom_sf"/>
</dbReference>
<feature type="repeat" description="WD" evidence="3">
    <location>
        <begin position="283"/>
        <end position="324"/>
    </location>
</feature>
<evidence type="ECO:0000256" key="2">
    <source>
        <dbReference type="ARBA" id="ARBA00022737"/>
    </source>
</evidence>
<dbReference type="InterPro" id="IPR036322">
    <property type="entry name" value="WD40_repeat_dom_sf"/>
</dbReference>
<keyword evidence="6" id="KW-1185">Reference proteome</keyword>
<dbReference type="SUPFAM" id="SSF50978">
    <property type="entry name" value="WD40 repeat-like"/>
    <property type="match status" value="1"/>
</dbReference>
<sequence>MLLYLVLHDHDHATLLGAAGVGPSGEGFKDRIDLLWDPVGDLDLQAPGSTATTTPNKPPARWQVGTAEPQGCSPKQQLASSSLSRISAGGEPATEQAQPRPPRTAEQEEAELAEAIRLSLLEMEQQRGNSGKQESKTVQDALYSKQAAWMPQALFAASEADLWFTPAAAAAAERKMDKKTKTQQRQEMARKVQLAEQEEAANAAMSQQHQQHQQQQQQQAVPPTQLLSSPTWSTIFTKNKDPISSVAFTPDGSTLVSGFAGYGEDGTSIKLWDLASGNCTATLKEHSDQVQSVAISRDGGVAVSGSSDKTVKLWNLDSRECTATLTGHTKKVNGVAISSDGATIASAAWDGTVRIFKWDAQCWYMWTLLKYSCLMDCVTFSSDGTHLANGGTDCSVWVWDVRSGQSIAELQGHGWGVESVLFSQDGATVLSGSRDKTIKVWDVRSGRCERTLKGHKDGVQSLALTADGQQAVSGSGALFFNSDTTIKIWDWRNSGECLATLKGHKNEVSSVAVSPDGKTLASGSADRTIRLWEFGRR</sequence>
<keyword evidence="1 3" id="KW-0853">WD repeat</keyword>
<feature type="compositionally biased region" description="Polar residues" evidence="4">
    <location>
        <begin position="73"/>
        <end position="85"/>
    </location>
</feature>
<dbReference type="EMBL" id="MU070275">
    <property type="protein sequence ID" value="KAF5828596.1"/>
    <property type="molecule type" value="Genomic_DNA"/>
</dbReference>
<protein>
    <submittedName>
        <fullName evidence="5">WD40-repeat-containing domain protein</fullName>
    </submittedName>
</protein>
<dbReference type="PROSITE" id="PS50082">
    <property type="entry name" value="WD_REPEATS_2"/>
    <property type="match status" value="5"/>
</dbReference>
<dbReference type="InterPro" id="IPR003903">
    <property type="entry name" value="UIM_dom"/>
</dbReference>
<reference evidence="5" key="1">
    <citation type="submission" date="2017-08" db="EMBL/GenBank/DDBJ databases">
        <authorList>
            <person name="Polle J.E."/>
            <person name="Barry K."/>
            <person name="Cushman J."/>
            <person name="Schmutz J."/>
            <person name="Tran D."/>
            <person name="Hathwaick L.T."/>
            <person name="Yim W.C."/>
            <person name="Jenkins J."/>
            <person name="Mckie-Krisberg Z.M."/>
            <person name="Prochnik S."/>
            <person name="Lindquist E."/>
            <person name="Dockter R.B."/>
            <person name="Adam C."/>
            <person name="Molina H."/>
            <person name="Bunkerborg J."/>
            <person name="Jin E."/>
            <person name="Buchheim M."/>
            <person name="Magnuson J."/>
        </authorList>
    </citation>
    <scope>NUCLEOTIDE SEQUENCE</scope>
    <source>
        <strain evidence="5">CCAP 19/18</strain>
    </source>
</reference>
<feature type="repeat" description="WD" evidence="3">
    <location>
        <begin position="501"/>
        <end position="537"/>
    </location>
</feature>
<evidence type="ECO:0000313" key="5">
    <source>
        <dbReference type="EMBL" id="KAF5828596.1"/>
    </source>
</evidence>
<feature type="repeat" description="WD" evidence="3">
    <location>
        <begin position="325"/>
        <end position="357"/>
    </location>
</feature>
<accession>A0ABQ7G1X5</accession>
<evidence type="ECO:0000256" key="4">
    <source>
        <dbReference type="SAM" id="MobiDB-lite"/>
    </source>
</evidence>
<proteinExistence type="predicted"/>
<dbReference type="InterPro" id="IPR019775">
    <property type="entry name" value="WD40_repeat_CS"/>
</dbReference>
<dbReference type="InterPro" id="IPR020472">
    <property type="entry name" value="WD40_PAC1"/>
</dbReference>
<feature type="compositionally biased region" description="Low complexity" evidence="4">
    <location>
        <begin position="200"/>
        <end position="219"/>
    </location>
</feature>
<dbReference type="CDD" id="cd00200">
    <property type="entry name" value="WD40"/>
    <property type="match status" value="1"/>
</dbReference>
<comment type="caution">
    <text evidence="5">The sequence shown here is derived from an EMBL/GenBank/DDBJ whole genome shotgun (WGS) entry which is preliminary data.</text>
</comment>
<feature type="region of interest" description="Disordered" evidence="4">
    <location>
        <begin position="45"/>
        <end position="108"/>
    </location>
</feature>